<evidence type="ECO:0000259" key="1">
    <source>
        <dbReference type="Pfam" id="PF13340"/>
    </source>
</evidence>
<dbReference type="InterPro" id="IPR052909">
    <property type="entry name" value="Transposase_6_like"/>
</dbReference>
<proteinExistence type="predicted"/>
<evidence type="ECO:0000313" key="2">
    <source>
        <dbReference type="EMBL" id="MDR6219973.1"/>
    </source>
</evidence>
<dbReference type="Pfam" id="PF13340">
    <property type="entry name" value="DUF4096"/>
    <property type="match status" value="1"/>
</dbReference>
<organism evidence="2 3">
    <name type="scientific">Deinococcus soli</name>
    <name type="common">ex Cha et al. 2016</name>
    <dbReference type="NCBI Taxonomy" id="1309411"/>
    <lineage>
        <taxon>Bacteria</taxon>
        <taxon>Thermotogati</taxon>
        <taxon>Deinococcota</taxon>
        <taxon>Deinococci</taxon>
        <taxon>Deinococcales</taxon>
        <taxon>Deinococcaceae</taxon>
        <taxon>Deinococcus</taxon>
    </lineage>
</organism>
<dbReference type="PANTHER" id="PTHR46637">
    <property type="entry name" value="TIS1421-TRANSPOSASE PROTEIN A"/>
    <property type="match status" value="1"/>
</dbReference>
<dbReference type="InterPro" id="IPR025161">
    <property type="entry name" value="IS402-like_dom"/>
</dbReference>
<accession>A0AAE3XHX0</accession>
<feature type="domain" description="Insertion element IS402-like" evidence="1">
    <location>
        <begin position="3"/>
        <end position="78"/>
    </location>
</feature>
<protein>
    <submittedName>
        <fullName evidence="2">Transposase</fullName>
    </submittedName>
</protein>
<dbReference type="PANTHER" id="PTHR46637:SF1">
    <property type="entry name" value="BLL5188 PROTEIN"/>
    <property type="match status" value="1"/>
</dbReference>
<name>A0AAE3XHX0_9DEIO</name>
<dbReference type="AlphaFoldDB" id="A0AAE3XHX0"/>
<gene>
    <name evidence="2" type="ORF">J2Y00_003584</name>
</gene>
<evidence type="ECO:0000313" key="3">
    <source>
        <dbReference type="Proteomes" id="UP001185331"/>
    </source>
</evidence>
<dbReference type="EMBL" id="JAVDQK010000010">
    <property type="protein sequence ID" value="MDR6219973.1"/>
    <property type="molecule type" value="Genomic_DNA"/>
</dbReference>
<reference evidence="2" key="1">
    <citation type="submission" date="2023-07" db="EMBL/GenBank/DDBJ databases">
        <title>Sorghum-associated microbial communities from plants grown in Nebraska, USA.</title>
        <authorList>
            <person name="Schachtman D."/>
        </authorList>
    </citation>
    <scope>NUCLEOTIDE SEQUENCE</scope>
    <source>
        <strain evidence="2">BE330</strain>
    </source>
</reference>
<comment type="caution">
    <text evidence="2">The sequence shown here is derived from an EMBL/GenBank/DDBJ whole genome shotgun (WGS) entry which is preliminary data.</text>
</comment>
<sequence>MRLSDAQWAVLAPLIPPPITRTTRGRPRRSDREVLEGILWVLRTGAQWAALPKGEYPPKTTCHDRFQEWVDRQAFLNILTALAELSEENALLDLREAFIDGTFSAAKKGARMSVPPRKAKAPRS</sequence>
<dbReference type="Proteomes" id="UP001185331">
    <property type="component" value="Unassembled WGS sequence"/>
</dbReference>